<evidence type="ECO:0000256" key="1">
    <source>
        <dbReference type="SAM" id="MobiDB-lite"/>
    </source>
</evidence>
<dbReference type="Proteomes" id="UP000054032">
    <property type="component" value="Unassembled WGS sequence"/>
</dbReference>
<gene>
    <name evidence="2" type="ORF">COCMIDRAFT_2035</name>
</gene>
<feature type="region of interest" description="Disordered" evidence="1">
    <location>
        <begin position="1"/>
        <end position="129"/>
    </location>
</feature>
<dbReference type="KEGG" id="bor:COCMIDRAFT_2035"/>
<sequence>MAPRTKHEPKKHHHTNPGARDGQYLHAHTGAGVNKPRSVSGRGNSRISHTRIPEERVLEHLKIHNEHHHGKGDGRNGTGKLHTQHHRAHLPNDTDRSDSNTTASRVPIKKHTSNSTTINSPNISTSTVTRTRTPNLIPLRPLLPPRRRPIDPVKRAFTNANLRAIMADKPWPKQRKKASAEKMVLKMGIKKEYK</sequence>
<dbReference type="GeneID" id="19119989"/>
<protein>
    <submittedName>
        <fullName evidence="2">Uncharacterized protein</fullName>
    </submittedName>
</protein>
<accession>W6ZZN0</accession>
<dbReference type="HOGENOM" id="CLU_1261402_0_0_1"/>
<dbReference type="EMBL" id="KI963934">
    <property type="protein sequence ID" value="EUC49176.1"/>
    <property type="molecule type" value="Genomic_DNA"/>
</dbReference>
<keyword evidence="3" id="KW-1185">Reference proteome</keyword>
<dbReference type="AlphaFoldDB" id="W6ZZN0"/>
<feature type="compositionally biased region" description="Low complexity" evidence="1">
    <location>
        <begin position="113"/>
        <end position="129"/>
    </location>
</feature>
<evidence type="ECO:0000313" key="3">
    <source>
        <dbReference type="Proteomes" id="UP000054032"/>
    </source>
</evidence>
<dbReference type="RefSeq" id="XP_007684275.1">
    <property type="nucleotide sequence ID" value="XM_007686085.1"/>
</dbReference>
<evidence type="ECO:0000313" key="2">
    <source>
        <dbReference type="EMBL" id="EUC49176.1"/>
    </source>
</evidence>
<organism evidence="2 3">
    <name type="scientific">Bipolaris oryzae ATCC 44560</name>
    <dbReference type="NCBI Taxonomy" id="930090"/>
    <lineage>
        <taxon>Eukaryota</taxon>
        <taxon>Fungi</taxon>
        <taxon>Dikarya</taxon>
        <taxon>Ascomycota</taxon>
        <taxon>Pezizomycotina</taxon>
        <taxon>Dothideomycetes</taxon>
        <taxon>Pleosporomycetidae</taxon>
        <taxon>Pleosporales</taxon>
        <taxon>Pleosporineae</taxon>
        <taxon>Pleosporaceae</taxon>
        <taxon>Bipolaris</taxon>
    </lineage>
</organism>
<reference evidence="2 3" key="1">
    <citation type="journal article" date="2013" name="PLoS Genet.">
        <title>Comparative genome structure, secondary metabolite, and effector coding capacity across Cochliobolus pathogens.</title>
        <authorList>
            <person name="Condon B.J."/>
            <person name="Leng Y."/>
            <person name="Wu D."/>
            <person name="Bushley K.E."/>
            <person name="Ohm R.A."/>
            <person name="Otillar R."/>
            <person name="Martin J."/>
            <person name="Schackwitz W."/>
            <person name="Grimwood J."/>
            <person name="MohdZainudin N."/>
            <person name="Xue C."/>
            <person name="Wang R."/>
            <person name="Manning V.A."/>
            <person name="Dhillon B."/>
            <person name="Tu Z.J."/>
            <person name="Steffenson B.J."/>
            <person name="Salamov A."/>
            <person name="Sun H."/>
            <person name="Lowry S."/>
            <person name="LaButti K."/>
            <person name="Han J."/>
            <person name="Copeland A."/>
            <person name="Lindquist E."/>
            <person name="Barry K."/>
            <person name="Schmutz J."/>
            <person name="Baker S.E."/>
            <person name="Ciuffetti L.M."/>
            <person name="Grigoriev I.V."/>
            <person name="Zhong S."/>
            <person name="Turgeon B.G."/>
        </authorList>
    </citation>
    <scope>NUCLEOTIDE SEQUENCE [LARGE SCALE GENOMIC DNA]</scope>
    <source>
        <strain evidence="2 3">ATCC 44560</strain>
    </source>
</reference>
<proteinExistence type="predicted"/>
<dbReference type="OrthoDB" id="3695701at2759"/>
<name>W6ZZN0_COCMI</name>
<feature type="compositionally biased region" description="Basic and acidic residues" evidence="1">
    <location>
        <begin position="51"/>
        <end position="64"/>
    </location>
</feature>